<sequence length="479" mass="55257">MALPSPSQSCGALDSYDEETRRAAGWVQPTSSKSCPIMVIVRDHKVINACFASIPADNDPMTKRFCFDKFDLDTAVSLVAYKTLFMLEEIDDVELYIDVFDATKYQENSCKLQCKLFGRNISEFEKAKQIPLSEPFMKQYASVIVRNGLSYFGSKDLNHFVSHHISSINVNNIVLKDFLFRDGPNSESKFSMEVGSVSSDESSVVGRDGHIFIFRGSNRLYEQYFAEKEWAVDCARKWIELFERRRRSSEMHGAKFFQFIIPEKSSIVPESFPKSITPPMPLVRELSEFITNKNLDKTFIVLQNYMESSADRTELFRRIDCHLNFFGCQKTFIEMLRVMGFPNHPEILLDDPIVLRGDVGSRFPGVVEFLLAPNRVQAKEFEIGLSLVEQYSPSSGIRGHRRVFRNSNARYPRKVVAFANSFFALGDAAHELTWWFARNFAEFHFVWMSEFEEEYIRKVKPDIVFAQTIERFLGVIPER</sequence>
<dbReference type="Proteomes" id="UP000422569">
    <property type="component" value="Chromosome"/>
</dbReference>
<reference evidence="1 2" key="1">
    <citation type="submission" date="2019-09" db="EMBL/GenBank/DDBJ databases">
        <title>Isolation and complete genome sequencing of Methylocystis species.</title>
        <authorList>
            <person name="Rumah B.L."/>
            <person name="Stead C.E."/>
            <person name="Stevens B.C."/>
            <person name="Minton N.P."/>
            <person name="Grosse-Honebrink A."/>
            <person name="Zhang Y."/>
        </authorList>
    </citation>
    <scope>NUCLEOTIDE SEQUENCE [LARGE SCALE GENOMIC DNA]</scope>
    <source>
        <strain evidence="1 2">BRCS2</strain>
    </source>
</reference>
<accession>A0A6B8MBW5</accession>
<evidence type="ECO:0008006" key="3">
    <source>
        <dbReference type="Google" id="ProtNLM"/>
    </source>
</evidence>
<organism evidence="1 2">
    <name type="scientific">Methylocystis parvus</name>
    <dbReference type="NCBI Taxonomy" id="134"/>
    <lineage>
        <taxon>Bacteria</taxon>
        <taxon>Pseudomonadati</taxon>
        <taxon>Pseudomonadota</taxon>
        <taxon>Alphaproteobacteria</taxon>
        <taxon>Hyphomicrobiales</taxon>
        <taxon>Methylocystaceae</taxon>
        <taxon>Methylocystis</taxon>
    </lineage>
</organism>
<evidence type="ECO:0000313" key="1">
    <source>
        <dbReference type="EMBL" id="QGM98823.1"/>
    </source>
</evidence>
<keyword evidence="2" id="KW-1185">Reference proteome</keyword>
<evidence type="ECO:0000313" key="2">
    <source>
        <dbReference type="Proteomes" id="UP000422569"/>
    </source>
</evidence>
<proteinExistence type="predicted"/>
<dbReference type="EMBL" id="CP044331">
    <property type="protein sequence ID" value="QGM98823.1"/>
    <property type="molecule type" value="Genomic_DNA"/>
</dbReference>
<gene>
    <name evidence="1" type="ORF">F7D14_15915</name>
</gene>
<dbReference type="RefSeq" id="WP_154420049.1">
    <property type="nucleotide sequence ID" value="NZ_CP044331.1"/>
</dbReference>
<dbReference type="AlphaFoldDB" id="A0A6B8MBW5"/>
<dbReference type="KEGG" id="mpar:F7D14_15915"/>
<name>A0A6B8MBW5_9HYPH</name>
<protein>
    <recommendedName>
        <fullName evidence="3">AlgX/AlgJ SGNH hydrolase-like domain-containing protein</fullName>
    </recommendedName>
</protein>